<comment type="caution">
    <text evidence="1">The sequence shown here is derived from an EMBL/GenBank/DDBJ whole genome shotgun (WGS) entry which is preliminary data.</text>
</comment>
<protein>
    <submittedName>
        <fullName evidence="1">Uncharacterized protein</fullName>
    </submittedName>
</protein>
<keyword evidence="2" id="KW-1185">Reference proteome</keyword>
<evidence type="ECO:0000313" key="1">
    <source>
        <dbReference type="EMBL" id="KAL2049267.1"/>
    </source>
</evidence>
<name>A0ABR4AU93_9LECA</name>
<gene>
    <name evidence="1" type="ORF">ABVK25_010444</name>
</gene>
<dbReference type="SUPFAM" id="SSF51905">
    <property type="entry name" value="FAD/NAD(P)-binding domain"/>
    <property type="match status" value="1"/>
</dbReference>
<sequence>MYTVLKELEGFEEQALCRRAHGGNNSVHDNTIKGNWLDRRQRKIDFINEEPEVVIIGAGQAGLNTAARQQALGMS</sequence>
<dbReference type="EMBL" id="JBHFEH010000067">
    <property type="protein sequence ID" value="KAL2049267.1"/>
    <property type="molecule type" value="Genomic_DNA"/>
</dbReference>
<evidence type="ECO:0000313" key="2">
    <source>
        <dbReference type="Proteomes" id="UP001590951"/>
    </source>
</evidence>
<accession>A0ABR4AU93</accession>
<organism evidence="1 2">
    <name type="scientific">Lepraria finkii</name>
    <dbReference type="NCBI Taxonomy" id="1340010"/>
    <lineage>
        <taxon>Eukaryota</taxon>
        <taxon>Fungi</taxon>
        <taxon>Dikarya</taxon>
        <taxon>Ascomycota</taxon>
        <taxon>Pezizomycotina</taxon>
        <taxon>Lecanoromycetes</taxon>
        <taxon>OSLEUM clade</taxon>
        <taxon>Lecanoromycetidae</taxon>
        <taxon>Lecanorales</taxon>
        <taxon>Lecanorineae</taxon>
        <taxon>Stereocaulaceae</taxon>
        <taxon>Lepraria</taxon>
    </lineage>
</organism>
<dbReference type="Proteomes" id="UP001590951">
    <property type="component" value="Unassembled WGS sequence"/>
</dbReference>
<reference evidence="1 2" key="1">
    <citation type="submission" date="2024-09" db="EMBL/GenBank/DDBJ databases">
        <title>Rethinking Asexuality: The Enigmatic Case of Functional Sexual Genes in Lepraria (Stereocaulaceae).</title>
        <authorList>
            <person name="Doellman M."/>
            <person name="Sun Y."/>
            <person name="Barcenas-Pena A."/>
            <person name="Lumbsch H.T."/>
            <person name="Grewe F."/>
        </authorList>
    </citation>
    <scope>NUCLEOTIDE SEQUENCE [LARGE SCALE GENOMIC DNA]</scope>
    <source>
        <strain evidence="1 2">Grewe 0041</strain>
    </source>
</reference>
<proteinExistence type="predicted"/>
<dbReference type="InterPro" id="IPR036188">
    <property type="entry name" value="FAD/NAD-bd_sf"/>
</dbReference>